<dbReference type="Pfam" id="PF00872">
    <property type="entry name" value="Transposase_mut"/>
    <property type="match status" value="1"/>
</dbReference>
<dbReference type="GO" id="GO:0006313">
    <property type="term" value="P:DNA transposition"/>
    <property type="evidence" value="ECO:0007669"/>
    <property type="project" value="InterPro"/>
</dbReference>
<dbReference type="GO" id="GO:0003677">
    <property type="term" value="F:DNA binding"/>
    <property type="evidence" value="ECO:0007669"/>
    <property type="project" value="UniProtKB-KW"/>
</dbReference>
<keyword evidence="3" id="KW-0233">DNA recombination</keyword>
<proteinExistence type="predicted"/>
<protein>
    <submittedName>
        <fullName evidence="5">Transposase, mutator family protein</fullName>
    </submittedName>
</protein>
<sequence length="430" mass="47477">MKDGEDAEGWKWFLELLVEAIPLLKMQHPYNRCRFCYFTVISDRQKGLIQALQQVFPDNHHCFCSVHIARNVEKEVGKKVAKLVHALSATFSKRESDELMAKINAISARGKKYLEGISANQWRSTAWVDDPTLPPRFGIVTTNMSESVNSMVGDARDGSWLECTNDIVTKMMNRICSLREENYGREGVVDKVAEILESRWKNCSNFQVREVVKGGSQFDVFRPSRGASQPETNRLLDVREQTWQPPAMAQTVGRPDATNTVAVKATYFIYHDNTATEEFVEVGGNKHDNDHIDSSALSISPGGISRSTRTATTSSRIFNASNTAEGIVGLEKGTKPVAPQPGDYSYSGMHDQGPLPDLKQGGPMALLLGCVEAAKEYNNSFLTTLIEEEKEQKIKLTNSTMSSKTHSISSADSGGPSTKKSKTQKDGDGG</sequence>
<dbReference type="AlphaFoldDB" id="A0A9K3LFY8"/>
<dbReference type="GO" id="GO:0004803">
    <property type="term" value="F:transposase activity"/>
    <property type="evidence" value="ECO:0007669"/>
    <property type="project" value="InterPro"/>
</dbReference>
<keyword evidence="2" id="KW-0238">DNA-binding</keyword>
<reference evidence="5" key="1">
    <citation type="journal article" date="2021" name="Sci. Rep.">
        <title>Diploid genomic architecture of Nitzschia inconspicua, an elite biomass production diatom.</title>
        <authorList>
            <person name="Oliver A."/>
            <person name="Podell S."/>
            <person name="Pinowska A."/>
            <person name="Traller J.C."/>
            <person name="Smith S.R."/>
            <person name="McClure R."/>
            <person name="Beliaev A."/>
            <person name="Bohutskyi P."/>
            <person name="Hill E.A."/>
            <person name="Rabines A."/>
            <person name="Zheng H."/>
            <person name="Allen L.Z."/>
            <person name="Kuo A."/>
            <person name="Grigoriev I.V."/>
            <person name="Allen A.E."/>
            <person name="Hazlebeck D."/>
            <person name="Allen E.E."/>
        </authorList>
    </citation>
    <scope>NUCLEOTIDE SEQUENCE</scope>
    <source>
        <strain evidence="5">Hildebrandi</strain>
    </source>
</reference>
<dbReference type="OrthoDB" id="45867at2759"/>
<accession>A0A9K3LFY8</accession>
<evidence type="ECO:0000256" key="2">
    <source>
        <dbReference type="ARBA" id="ARBA00023125"/>
    </source>
</evidence>
<evidence type="ECO:0000313" key="5">
    <source>
        <dbReference type="EMBL" id="KAG7361074.1"/>
    </source>
</evidence>
<comment type="caution">
    <text evidence="5">The sequence shown here is derived from an EMBL/GenBank/DDBJ whole genome shotgun (WGS) entry which is preliminary data.</text>
</comment>
<reference evidence="5" key="2">
    <citation type="submission" date="2021-04" db="EMBL/GenBank/DDBJ databases">
        <authorList>
            <person name="Podell S."/>
        </authorList>
    </citation>
    <scope>NUCLEOTIDE SEQUENCE</scope>
    <source>
        <strain evidence="5">Hildebrandi</strain>
    </source>
</reference>
<evidence type="ECO:0000313" key="6">
    <source>
        <dbReference type="Proteomes" id="UP000693970"/>
    </source>
</evidence>
<keyword evidence="6" id="KW-1185">Reference proteome</keyword>
<dbReference type="InterPro" id="IPR001207">
    <property type="entry name" value="Transposase_mutator"/>
</dbReference>
<feature type="compositionally biased region" description="Low complexity" evidence="4">
    <location>
        <begin position="396"/>
        <end position="410"/>
    </location>
</feature>
<evidence type="ECO:0000256" key="3">
    <source>
        <dbReference type="ARBA" id="ARBA00023172"/>
    </source>
</evidence>
<dbReference type="EMBL" id="JAGRRH010000013">
    <property type="protein sequence ID" value="KAG7361074.1"/>
    <property type="molecule type" value="Genomic_DNA"/>
</dbReference>
<name>A0A9K3LFY8_9STRA</name>
<evidence type="ECO:0000256" key="1">
    <source>
        <dbReference type="ARBA" id="ARBA00022578"/>
    </source>
</evidence>
<dbReference type="PANTHER" id="PTHR31973">
    <property type="entry name" value="POLYPROTEIN, PUTATIVE-RELATED"/>
    <property type="match status" value="1"/>
</dbReference>
<dbReference type="Proteomes" id="UP000693970">
    <property type="component" value="Unassembled WGS sequence"/>
</dbReference>
<organism evidence="5 6">
    <name type="scientific">Nitzschia inconspicua</name>
    <dbReference type="NCBI Taxonomy" id="303405"/>
    <lineage>
        <taxon>Eukaryota</taxon>
        <taxon>Sar</taxon>
        <taxon>Stramenopiles</taxon>
        <taxon>Ochrophyta</taxon>
        <taxon>Bacillariophyta</taxon>
        <taxon>Bacillariophyceae</taxon>
        <taxon>Bacillariophycidae</taxon>
        <taxon>Bacillariales</taxon>
        <taxon>Bacillariaceae</taxon>
        <taxon>Nitzschia</taxon>
    </lineage>
</organism>
<dbReference type="PANTHER" id="PTHR31973:SF187">
    <property type="entry name" value="MUTATOR TRANSPOSASE MUDRA PROTEIN"/>
    <property type="match status" value="1"/>
</dbReference>
<feature type="region of interest" description="Disordered" evidence="4">
    <location>
        <begin position="396"/>
        <end position="430"/>
    </location>
</feature>
<keyword evidence="1" id="KW-0815">Transposition</keyword>
<evidence type="ECO:0000256" key="4">
    <source>
        <dbReference type="SAM" id="MobiDB-lite"/>
    </source>
</evidence>
<gene>
    <name evidence="5" type="ORF">IV203_036174</name>
</gene>